<feature type="domain" description="Tn3 transposase DDE" evidence="1">
    <location>
        <begin position="2"/>
        <end position="68"/>
    </location>
</feature>
<dbReference type="AlphaFoldDB" id="A0A168S422"/>
<protein>
    <submittedName>
        <fullName evidence="2">Transposase</fullName>
    </submittedName>
</protein>
<name>A0A168S422_ANCNO</name>
<gene>
    <name evidence="2" type="primary">tns11</name>
</gene>
<sequence>MIAENIRHEQRKVIKYNHLVANLVILHNVESMTLTLKALKDQGHHIDHDILKGLAPYRTDHINRFGDYTLDFDRQVSPMSYNTKII</sequence>
<organism evidence="2">
    <name type="scientific">Ancylobacter novellus</name>
    <name type="common">Thiobacillus novellus</name>
    <dbReference type="NCBI Taxonomy" id="921"/>
    <lineage>
        <taxon>Bacteria</taxon>
        <taxon>Pseudomonadati</taxon>
        <taxon>Pseudomonadota</taxon>
        <taxon>Alphaproteobacteria</taxon>
        <taxon>Hyphomicrobiales</taxon>
        <taxon>Xanthobacteraceae</taxon>
        <taxon>Ancylobacter</taxon>
    </lineage>
</organism>
<evidence type="ECO:0000259" key="1">
    <source>
        <dbReference type="Pfam" id="PF01526"/>
    </source>
</evidence>
<keyword evidence="2" id="KW-0614">Plasmid</keyword>
<dbReference type="GO" id="GO:0006313">
    <property type="term" value="P:DNA transposition"/>
    <property type="evidence" value="ECO:0007669"/>
    <property type="project" value="InterPro"/>
</dbReference>
<proteinExistence type="predicted"/>
<dbReference type="Pfam" id="PF01526">
    <property type="entry name" value="DDE_Tnp_Tn3"/>
    <property type="match status" value="1"/>
</dbReference>
<geneLocation type="plasmid" evidence="2">
    <name>pDCA</name>
</geneLocation>
<evidence type="ECO:0000313" key="2">
    <source>
        <dbReference type="EMBL" id="ANC67848.1"/>
    </source>
</evidence>
<dbReference type="InterPro" id="IPR002513">
    <property type="entry name" value="Tn3_Tnp_DDE_dom"/>
</dbReference>
<dbReference type="GO" id="GO:0004803">
    <property type="term" value="F:transposase activity"/>
    <property type="evidence" value="ECO:0007669"/>
    <property type="project" value="InterPro"/>
</dbReference>
<reference evidence="2" key="1">
    <citation type="submission" date="2016-03" db="EMBL/GenBank/DDBJ databases">
        <authorList>
            <person name="Munro J.E."/>
            <person name="Coleman N.V."/>
        </authorList>
    </citation>
    <scope>NUCLEOTIDE SEQUENCE</scope>
    <source>
        <strain evidence="2">EL1</strain>
        <plasmid evidence="2">pDCA</plasmid>
    </source>
</reference>
<accession>A0A168S422</accession>
<dbReference type="EMBL" id="KU922118">
    <property type="protein sequence ID" value="ANC67848.1"/>
    <property type="molecule type" value="Genomic_DNA"/>
</dbReference>